<protein>
    <submittedName>
        <fullName evidence="2">Uncharacterized protein</fullName>
    </submittedName>
</protein>
<name>A0A1W6K1Z5_9CREN</name>
<proteinExistence type="predicted"/>
<accession>A0A1W6K1Z5</accession>
<evidence type="ECO:0000313" key="2">
    <source>
        <dbReference type="EMBL" id="ARM76520.1"/>
    </source>
</evidence>
<dbReference type="AlphaFoldDB" id="A0A1W6K1Z5"/>
<dbReference type="STRING" id="282676.B6F84_11155"/>
<keyword evidence="3" id="KW-1185">Reference proteome</keyword>
<evidence type="ECO:0000256" key="1">
    <source>
        <dbReference type="SAM" id="MobiDB-lite"/>
    </source>
</evidence>
<feature type="compositionally biased region" description="Basic residues" evidence="1">
    <location>
        <begin position="148"/>
        <end position="178"/>
    </location>
</feature>
<reference evidence="2 3" key="1">
    <citation type="submission" date="2017-03" db="EMBL/GenBank/DDBJ databases">
        <title>Sulfur activation and transportation mechanism of thermophilic Archaea Acidianus manzaensis YN-25.</title>
        <authorList>
            <person name="Ma Y."/>
            <person name="Yang Y."/>
            <person name="Xia J."/>
        </authorList>
    </citation>
    <scope>NUCLEOTIDE SEQUENCE [LARGE SCALE GENOMIC DNA]</scope>
    <source>
        <strain evidence="2 3">YN-25</strain>
    </source>
</reference>
<gene>
    <name evidence="2" type="ORF">B6F84_11155</name>
</gene>
<evidence type="ECO:0000313" key="3">
    <source>
        <dbReference type="Proteomes" id="UP000193404"/>
    </source>
</evidence>
<organism evidence="2 3">
    <name type="scientific">Acidianus manzaensis</name>
    <dbReference type="NCBI Taxonomy" id="282676"/>
    <lineage>
        <taxon>Archaea</taxon>
        <taxon>Thermoproteota</taxon>
        <taxon>Thermoprotei</taxon>
        <taxon>Sulfolobales</taxon>
        <taxon>Sulfolobaceae</taxon>
        <taxon>Acidianus</taxon>
    </lineage>
</organism>
<feature type="region of interest" description="Disordered" evidence="1">
    <location>
        <begin position="141"/>
        <end position="178"/>
    </location>
</feature>
<dbReference type="EMBL" id="CP020477">
    <property type="protein sequence ID" value="ARM76520.1"/>
    <property type="molecule type" value="Genomic_DNA"/>
</dbReference>
<sequence length="178" mass="20158">MAMKARIEYYKPETINVDGLSLVALKKEKEEEKDYDKSLDDLVVDGSVIVVSTKDGKIVNSNVSCAYKFPFPVKIYRLGLPVELSQDSVKMNYINVNSDNYILGLNVDLNDKTPFIIVDTDNGSKIVTSADIKDVKPTIVKQLEKPKSKQKKKATKHAKRTHKKRKIKSKSSRKSRRV</sequence>
<dbReference type="Proteomes" id="UP000193404">
    <property type="component" value="Chromosome"/>
</dbReference>
<dbReference type="KEGG" id="aman:B6F84_11155"/>